<protein>
    <submittedName>
        <fullName evidence="1">Uncharacterized protein</fullName>
    </submittedName>
</protein>
<name>A0A6G0W4I6_APHCR</name>
<comment type="caution">
    <text evidence="1">The sequence shown here is derived from an EMBL/GenBank/DDBJ whole genome shotgun (WGS) entry which is preliminary data.</text>
</comment>
<dbReference type="EMBL" id="VUJU01009241">
    <property type="protein sequence ID" value="KAF0721283.1"/>
    <property type="molecule type" value="Genomic_DNA"/>
</dbReference>
<evidence type="ECO:0000313" key="1">
    <source>
        <dbReference type="EMBL" id="KAF0721283.1"/>
    </source>
</evidence>
<gene>
    <name evidence="1" type="ORF">FWK35_00028826</name>
</gene>
<accession>A0A6G0W4I6</accession>
<dbReference type="Proteomes" id="UP000478052">
    <property type="component" value="Unassembled WGS sequence"/>
</dbReference>
<evidence type="ECO:0000313" key="2">
    <source>
        <dbReference type="Proteomes" id="UP000478052"/>
    </source>
</evidence>
<sequence length="24" mass="2909">MGIWLSHFPFRLKKIEDKSHVILN</sequence>
<keyword evidence="2" id="KW-1185">Reference proteome</keyword>
<reference evidence="1 2" key="1">
    <citation type="submission" date="2019-08" db="EMBL/GenBank/DDBJ databases">
        <title>Whole genome of Aphis craccivora.</title>
        <authorList>
            <person name="Voronova N.V."/>
            <person name="Shulinski R.S."/>
            <person name="Bandarenka Y.V."/>
            <person name="Zhorov D.G."/>
            <person name="Warner D."/>
        </authorList>
    </citation>
    <scope>NUCLEOTIDE SEQUENCE [LARGE SCALE GENOMIC DNA]</scope>
    <source>
        <strain evidence="1">180601</strain>
        <tissue evidence="1">Whole Body</tissue>
    </source>
</reference>
<proteinExistence type="predicted"/>
<dbReference type="AlphaFoldDB" id="A0A6G0W4I6"/>
<organism evidence="1 2">
    <name type="scientific">Aphis craccivora</name>
    <name type="common">Cowpea aphid</name>
    <dbReference type="NCBI Taxonomy" id="307492"/>
    <lineage>
        <taxon>Eukaryota</taxon>
        <taxon>Metazoa</taxon>
        <taxon>Ecdysozoa</taxon>
        <taxon>Arthropoda</taxon>
        <taxon>Hexapoda</taxon>
        <taxon>Insecta</taxon>
        <taxon>Pterygota</taxon>
        <taxon>Neoptera</taxon>
        <taxon>Paraneoptera</taxon>
        <taxon>Hemiptera</taxon>
        <taxon>Sternorrhyncha</taxon>
        <taxon>Aphidomorpha</taxon>
        <taxon>Aphidoidea</taxon>
        <taxon>Aphididae</taxon>
        <taxon>Aphidini</taxon>
        <taxon>Aphis</taxon>
        <taxon>Aphis</taxon>
    </lineage>
</organism>